<feature type="domain" description="Glycosyltransferase subfamily 4-like N-terminal" evidence="4">
    <location>
        <begin position="13"/>
        <end position="163"/>
    </location>
</feature>
<dbReference type="Pfam" id="PF00534">
    <property type="entry name" value="Glycos_transf_1"/>
    <property type="match status" value="1"/>
</dbReference>
<dbReference type="Pfam" id="PF13439">
    <property type="entry name" value="Glyco_transf_4"/>
    <property type="match status" value="1"/>
</dbReference>
<sequence length="369" mass="39069">MHVLHAIGEMGTGGAESLVVELVRRGPEVGWRSTVASAGGAREDEIVAEGLADVHRVPLSRRRPAGLARAVVATRRALVEAVPDVVLAHNVGVTAAVTLAQLSRRRRIPVVTVFHGVAAEDYRAAARLLSTAPRAVVTVSEAIAGRLQAAGLRRPPVVIPNAVTAPVLPDRQQARRELGLEPGVPVALCAARLVDQKRHDVLLRAWAHLPRHCVLLVAGDGPNRPALETLHRELALGDRVRLLGNRTDVPRLLAAADVATLASDWEGLPVFVLEAMAAGRPVVATEVDGLTEILRDGGGLLVPPGSSDALTVALERLLTAADARRAAADAARRTIADRHDPLHMTRRYDALLRDLVAGPAATPEPGEAR</sequence>
<proteinExistence type="predicted"/>
<feature type="domain" description="Glycosyl transferase family 1" evidence="3">
    <location>
        <begin position="170"/>
        <end position="333"/>
    </location>
</feature>
<dbReference type="GO" id="GO:0016757">
    <property type="term" value="F:glycosyltransferase activity"/>
    <property type="evidence" value="ECO:0007669"/>
    <property type="project" value="UniProtKB-KW"/>
</dbReference>
<dbReference type="OrthoDB" id="3646807at2"/>
<dbReference type="Gene3D" id="3.40.50.2000">
    <property type="entry name" value="Glycogen Phosphorylase B"/>
    <property type="match status" value="2"/>
</dbReference>
<dbReference type="RefSeq" id="WP_091214269.1">
    <property type="nucleotide sequence ID" value="NZ_FNHE01000002.1"/>
</dbReference>
<keyword evidence="1" id="KW-0328">Glycosyltransferase</keyword>
<evidence type="ECO:0000256" key="1">
    <source>
        <dbReference type="ARBA" id="ARBA00022676"/>
    </source>
</evidence>
<dbReference type="STRING" id="1137991.SAMN05660642_00859"/>
<dbReference type="InterPro" id="IPR001296">
    <property type="entry name" value="Glyco_trans_1"/>
</dbReference>
<evidence type="ECO:0000313" key="6">
    <source>
        <dbReference type="Proteomes" id="UP000198680"/>
    </source>
</evidence>
<evidence type="ECO:0000313" key="5">
    <source>
        <dbReference type="EMBL" id="SDL80415.1"/>
    </source>
</evidence>
<evidence type="ECO:0000256" key="2">
    <source>
        <dbReference type="ARBA" id="ARBA00022679"/>
    </source>
</evidence>
<reference evidence="6" key="1">
    <citation type="submission" date="2016-10" db="EMBL/GenBank/DDBJ databases">
        <authorList>
            <person name="Varghese N."/>
            <person name="Submissions S."/>
        </authorList>
    </citation>
    <scope>NUCLEOTIDE SEQUENCE [LARGE SCALE GENOMIC DNA]</scope>
    <source>
        <strain evidence="6">DSM 45419</strain>
    </source>
</reference>
<keyword evidence="6" id="KW-1185">Reference proteome</keyword>
<keyword evidence="2 5" id="KW-0808">Transferase</keyword>
<evidence type="ECO:0000259" key="3">
    <source>
        <dbReference type="Pfam" id="PF00534"/>
    </source>
</evidence>
<name>A0A1G9N3H3_9ACTN</name>
<dbReference type="EMBL" id="FNHE01000002">
    <property type="protein sequence ID" value="SDL80415.1"/>
    <property type="molecule type" value="Genomic_DNA"/>
</dbReference>
<evidence type="ECO:0000259" key="4">
    <source>
        <dbReference type="Pfam" id="PF13439"/>
    </source>
</evidence>
<dbReference type="SUPFAM" id="SSF53756">
    <property type="entry name" value="UDP-Glycosyltransferase/glycogen phosphorylase"/>
    <property type="match status" value="1"/>
</dbReference>
<organism evidence="5 6">
    <name type="scientific">Geodermatophilus siccatus</name>
    <dbReference type="NCBI Taxonomy" id="1137991"/>
    <lineage>
        <taxon>Bacteria</taxon>
        <taxon>Bacillati</taxon>
        <taxon>Actinomycetota</taxon>
        <taxon>Actinomycetes</taxon>
        <taxon>Geodermatophilales</taxon>
        <taxon>Geodermatophilaceae</taxon>
        <taxon>Geodermatophilus</taxon>
    </lineage>
</organism>
<protein>
    <submittedName>
        <fullName evidence="5">Glycosyltransferase involved in cell wall bisynthesis</fullName>
    </submittedName>
</protein>
<accession>A0A1G9N3H3</accession>
<dbReference type="PANTHER" id="PTHR12526">
    <property type="entry name" value="GLYCOSYLTRANSFERASE"/>
    <property type="match status" value="1"/>
</dbReference>
<gene>
    <name evidence="5" type="ORF">SAMN05660642_00859</name>
</gene>
<dbReference type="AlphaFoldDB" id="A0A1G9N3H3"/>
<dbReference type="InterPro" id="IPR028098">
    <property type="entry name" value="Glyco_trans_4-like_N"/>
</dbReference>
<dbReference type="Proteomes" id="UP000198680">
    <property type="component" value="Unassembled WGS sequence"/>
</dbReference>